<sequence length="245" mass="27421">MPSAHNDFLSKINFLSGGRYITPWLESTGLTKATINALRNAGRTPSSDVLRAISRTENASLIWLTEGKGAPFYVAYALSDEDGAELLDALCEGDGWVIAIVTGEHSEGFTLLLAQHSHFEIKGRRVDFTQVEIIAGHLGKATLERAAQATETGSRLYTLKITDEQYERLERGAMGNYELIGWRKEEGLFANAQAWQETDTLDQFTPTADTEDHLTKQEKRLLKIFRRFSDEDKKRLLAIAESLQL</sequence>
<proteinExistence type="predicted"/>
<evidence type="ECO:0000313" key="1">
    <source>
        <dbReference type="EMBL" id="EGV50033.1"/>
    </source>
</evidence>
<dbReference type="AlphaFoldDB" id="G2DH87"/>
<protein>
    <submittedName>
        <fullName evidence="1">Putative transcriptional regulator</fullName>
    </submittedName>
</protein>
<organism evidence="1 2">
    <name type="scientific">endosymbiont of Riftia pachyptila</name>
    <name type="common">vent Ph05</name>
    <dbReference type="NCBI Taxonomy" id="1048808"/>
    <lineage>
        <taxon>Bacteria</taxon>
        <taxon>Pseudomonadati</taxon>
        <taxon>Pseudomonadota</taxon>
        <taxon>Gammaproteobacteria</taxon>
        <taxon>sulfur-oxidizing symbionts</taxon>
    </lineage>
</organism>
<dbReference type="Proteomes" id="UP000004491">
    <property type="component" value="Unassembled WGS sequence"/>
</dbReference>
<dbReference type="EMBL" id="AFOC01000117">
    <property type="protein sequence ID" value="EGV50033.1"/>
    <property type="molecule type" value="Genomic_DNA"/>
</dbReference>
<comment type="caution">
    <text evidence="1">The sequence shown here is derived from an EMBL/GenBank/DDBJ whole genome shotgun (WGS) entry which is preliminary data.</text>
</comment>
<gene>
    <name evidence="1" type="ORF">Rifp1Sym_el00160</name>
</gene>
<reference evidence="1" key="1">
    <citation type="journal article" date="2011" name="ISME J.">
        <title>The endosymbionts of the deep-sea tubeworms Riftia pachyptila and Tevnia jerichonana share an identical physiology as revealed by proteogenomic analyses.</title>
        <authorList>
            <person name="Gardebrecht A."/>
            <person name="Markert S."/>
            <person name="Felbeck H."/>
            <person name="Thuermer A."/>
            <person name="Albrecht D."/>
            <person name="Wollherr A."/>
            <person name="Kabisch J."/>
            <person name="Lehmann R."/>
            <person name="Daniel R."/>
            <person name="Liesegang H."/>
            <person name="Hecker M."/>
            <person name="Sievert S.M."/>
            <person name="Schweder T."/>
        </authorList>
    </citation>
    <scope>NUCLEOTIDE SEQUENCE [LARGE SCALE GENOMIC DNA]</scope>
</reference>
<evidence type="ECO:0000313" key="2">
    <source>
        <dbReference type="Proteomes" id="UP000004491"/>
    </source>
</evidence>
<dbReference type="RefSeq" id="WP_005966119.1">
    <property type="nucleotide sequence ID" value="NZ_AFOC01000117.1"/>
</dbReference>
<keyword evidence="2" id="KW-1185">Reference proteome</keyword>
<accession>G2DH87</accession>
<name>G2DH87_9GAMM</name>